<evidence type="ECO:0000259" key="1">
    <source>
        <dbReference type="Pfam" id="PF07299"/>
    </source>
</evidence>
<gene>
    <name evidence="3" type="ORF">H8718_01170</name>
</gene>
<protein>
    <submittedName>
        <fullName evidence="3">FusB/FusC family EF-G-binding protein</fullName>
    </submittedName>
</protein>
<dbReference type="InterPro" id="IPR038344">
    <property type="entry name" value="EF-G_N_sf"/>
</dbReference>
<name>A0A926ID30_9FIRM</name>
<dbReference type="RefSeq" id="WP_249331217.1">
    <property type="nucleotide sequence ID" value="NZ_JACRSY010000002.1"/>
</dbReference>
<evidence type="ECO:0000313" key="4">
    <source>
        <dbReference type="Proteomes" id="UP000655830"/>
    </source>
</evidence>
<accession>A0A926ID30</accession>
<dbReference type="InterPro" id="IPR010841">
    <property type="entry name" value="EF-G-binding_N"/>
</dbReference>
<keyword evidence="4" id="KW-1185">Reference proteome</keyword>
<sequence length="217" mass="25045">MNKTFIPKHKYNHIKKCLRDLNNTFRNCTDNQIIATHKASLQDTILNLFDNLSEEQTALLDILKITGSLSIDQYLADLEEYVYGIVVPTSSQIKKVFRKEKKLKLPLINEENPKLVYLGWLDESIRKLFITYPLEDKLIGMACRIPNQDSNNTHICTFCNHVGKEDEVAFVSPICKTAHDEYRSIGFHMCLDSAKCNERITSTEKLEKILKDVNHLN</sequence>
<evidence type="ECO:0000313" key="3">
    <source>
        <dbReference type="EMBL" id="MBC8578151.1"/>
    </source>
</evidence>
<evidence type="ECO:0000259" key="2">
    <source>
        <dbReference type="Pfam" id="PF16571"/>
    </source>
</evidence>
<reference evidence="3" key="1">
    <citation type="submission" date="2020-08" db="EMBL/GenBank/DDBJ databases">
        <title>Genome public.</title>
        <authorList>
            <person name="Liu C."/>
            <person name="Sun Q."/>
        </authorList>
    </citation>
    <scope>NUCLEOTIDE SEQUENCE</scope>
    <source>
        <strain evidence="3">NSJ-12</strain>
    </source>
</reference>
<dbReference type="Pfam" id="PF07299">
    <property type="entry name" value="EF-G-binding_N"/>
    <property type="match status" value="1"/>
</dbReference>
<dbReference type="InterPro" id="IPR032330">
    <property type="entry name" value="EF-G-binding_C"/>
</dbReference>
<dbReference type="Pfam" id="PF16571">
    <property type="entry name" value="FBP_C"/>
    <property type="match status" value="1"/>
</dbReference>
<feature type="domain" description="Elongation factor G-binding protein N-terminal" evidence="1">
    <location>
        <begin position="5"/>
        <end position="85"/>
    </location>
</feature>
<dbReference type="AlphaFoldDB" id="A0A926ID30"/>
<organism evidence="3 4">
    <name type="scientific">Zhenhengia yiwuensis</name>
    <dbReference type="NCBI Taxonomy" id="2763666"/>
    <lineage>
        <taxon>Bacteria</taxon>
        <taxon>Bacillati</taxon>
        <taxon>Bacillota</taxon>
        <taxon>Clostridia</taxon>
        <taxon>Lachnospirales</taxon>
        <taxon>Lachnospiraceae</taxon>
        <taxon>Zhenhengia</taxon>
    </lineage>
</organism>
<feature type="domain" description="Elongation factor G-binding protein C-terminal treble-clef zinc-finger" evidence="2">
    <location>
        <begin position="98"/>
        <end position="207"/>
    </location>
</feature>
<dbReference type="Proteomes" id="UP000655830">
    <property type="component" value="Unassembled WGS sequence"/>
</dbReference>
<comment type="caution">
    <text evidence="3">The sequence shown here is derived from an EMBL/GenBank/DDBJ whole genome shotgun (WGS) entry which is preliminary data.</text>
</comment>
<dbReference type="EMBL" id="JACRSY010000002">
    <property type="protein sequence ID" value="MBC8578151.1"/>
    <property type="molecule type" value="Genomic_DNA"/>
</dbReference>
<proteinExistence type="predicted"/>
<dbReference type="Gene3D" id="1.20.1280.250">
    <property type="match status" value="1"/>
</dbReference>
<dbReference type="CDD" id="cd16342">
    <property type="entry name" value="FusC_FusB"/>
    <property type="match status" value="1"/>
</dbReference>